<sequence length="288" mass="33546">MTLKAWKICLAQTETLKPHEQSLPYFVAKLREEIKKDKCVIHPVIVDAATGLVVDGTHRVEAALKLRIPRIPVYTVDYFSEKVELHGWGRAVTKKITMETLTSLIKSFGFSFENISSQPYAVKFLWSDGVSKQIYVEDSDIPATYSKINLLEKQLQQLGIKYVRDKDLEQLVLTAEYPFGYMIRQLTKKEVLESVLDDYRLPPKSTRHVVEDRPMFIFCPVDILYSDDADERFAEWLDEGTWIDVPPGVELDRKYDEKTKVFFREELRSRYPTTLMDYFKAASEQKIR</sequence>
<organism evidence="6">
    <name type="scientific">Caldiarchaeum subterraneum</name>
    <dbReference type="NCBI Taxonomy" id="311458"/>
    <lineage>
        <taxon>Archaea</taxon>
        <taxon>Nitrososphaerota</taxon>
        <taxon>Candidatus Caldarchaeales</taxon>
        <taxon>Candidatus Caldarchaeaceae</taxon>
        <taxon>Candidatus Caldarchaeum</taxon>
    </lineage>
</organism>
<reference evidence="6" key="1">
    <citation type="journal article" date="2020" name="mSystems">
        <title>Genome- and Community-Level Interaction Insights into Carbon Utilization and Element Cycling Functions of Hydrothermarchaeota in Hydrothermal Sediment.</title>
        <authorList>
            <person name="Zhou Z."/>
            <person name="Liu Y."/>
            <person name="Xu W."/>
            <person name="Pan J."/>
            <person name="Luo Z.H."/>
            <person name="Li M."/>
        </authorList>
    </citation>
    <scope>NUCLEOTIDE SEQUENCE [LARGE SCALE GENOMIC DNA]</scope>
    <source>
        <strain evidence="6">SpSt-1084</strain>
    </source>
</reference>
<accession>A0A7C5U683</accession>
<dbReference type="InterPro" id="IPR036086">
    <property type="entry name" value="ParB/Sulfiredoxin_sf"/>
</dbReference>
<name>A0A7C5U683_CALS0</name>
<dbReference type="SMART" id="SM00470">
    <property type="entry name" value="ParB"/>
    <property type="match status" value="1"/>
</dbReference>
<evidence type="ECO:0000256" key="3">
    <source>
        <dbReference type="ARBA" id="ARBA00022777"/>
    </source>
</evidence>
<feature type="domain" description="ParB-like N-terminal" evidence="5">
    <location>
        <begin position="9"/>
        <end position="91"/>
    </location>
</feature>
<protein>
    <recommendedName>
        <fullName evidence="5">ParB-like N-terminal domain-containing protein</fullName>
    </recommendedName>
</protein>
<evidence type="ECO:0000259" key="5">
    <source>
        <dbReference type="SMART" id="SM00470"/>
    </source>
</evidence>
<dbReference type="SUPFAM" id="SSF110849">
    <property type="entry name" value="ParB/Sulfiredoxin"/>
    <property type="match status" value="1"/>
</dbReference>
<evidence type="ECO:0000256" key="4">
    <source>
        <dbReference type="ARBA" id="ARBA00022840"/>
    </source>
</evidence>
<evidence type="ECO:0000256" key="1">
    <source>
        <dbReference type="ARBA" id="ARBA00022679"/>
    </source>
</evidence>
<evidence type="ECO:0000256" key="2">
    <source>
        <dbReference type="ARBA" id="ARBA00022741"/>
    </source>
</evidence>
<keyword evidence="4" id="KW-0067">ATP-binding</keyword>
<dbReference type="Gene3D" id="3.30.1760.10">
    <property type="entry name" value="Conserved hypothetical protein from pyrococcus furiosus pfu- 392566-001, domain 2"/>
    <property type="match status" value="1"/>
</dbReference>
<dbReference type="InterPro" id="IPR023098">
    <property type="entry name" value="SerK/SbnI_C"/>
</dbReference>
<dbReference type="Gene3D" id="3.90.1530.10">
    <property type="entry name" value="Conserved hypothetical protein from pyrococcus furiosus pfu- 392566-001, ParB domain"/>
    <property type="match status" value="1"/>
</dbReference>
<keyword evidence="3" id="KW-0418">Kinase</keyword>
<keyword evidence="1" id="KW-0808">Transferase</keyword>
<dbReference type="InterPro" id="IPR003115">
    <property type="entry name" value="ParB_N"/>
</dbReference>
<dbReference type="EMBL" id="DRXS01000185">
    <property type="protein sequence ID" value="HHR40856.1"/>
    <property type="molecule type" value="Genomic_DNA"/>
</dbReference>
<dbReference type="AlphaFoldDB" id="A0A7C5U683"/>
<evidence type="ECO:0000313" key="6">
    <source>
        <dbReference type="EMBL" id="HHR40856.1"/>
    </source>
</evidence>
<comment type="caution">
    <text evidence="6">The sequence shown here is derived from an EMBL/GenBank/DDBJ whole genome shotgun (WGS) entry which is preliminary data.</text>
</comment>
<keyword evidence="2" id="KW-0547">Nucleotide-binding</keyword>
<dbReference type="GO" id="GO:0005524">
    <property type="term" value="F:ATP binding"/>
    <property type="evidence" value="ECO:0007669"/>
    <property type="project" value="UniProtKB-KW"/>
</dbReference>
<dbReference type="GO" id="GO:0016301">
    <property type="term" value="F:kinase activity"/>
    <property type="evidence" value="ECO:0007669"/>
    <property type="project" value="UniProtKB-KW"/>
</dbReference>
<proteinExistence type="predicted"/>
<gene>
    <name evidence="6" type="ORF">ENM42_03400</name>
</gene>